<dbReference type="SUPFAM" id="SSF48452">
    <property type="entry name" value="TPR-like"/>
    <property type="match status" value="3"/>
</dbReference>
<dbReference type="InterPro" id="IPR029044">
    <property type="entry name" value="Nucleotide-diphossugar_trans"/>
</dbReference>
<evidence type="ECO:0000313" key="1">
    <source>
        <dbReference type="EMBL" id="SVB36391.1"/>
    </source>
</evidence>
<protein>
    <recommendedName>
        <fullName evidence="2">Glycosyltransferase 2-like domain-containing protein</fullName>
    </recommendedName>
</protein>
<proteinExistence type="predicted"/>
<dbReference type="SMART" id="SM00028">
    <property type="entry name" value="TPR"/>
    <property type="match status" value="9"/>
</dbReference>
<dbReference type="PANTHER" id="PTHR12558:SF13">
    <property type="entry name" value="CELL DIVISION CYCLE PROTEIN 27 HOMOLOG"/>
    <property type="match status" value="1"/>
</dbReference>
<dbReference type="Pfam" id="PF13432">
    <property type="entry name" value="TPR_16"/>
    <property type="match status" value="1"/>
</dbReference>
<reference evidence="1" key="1">
    <citation type="submission" date="2018-05" db="EMBL/GenBank/DDBJ databases">
        <authorList>
            <person name="Lanie J.A."/>
            <person name="Ng W.-L."/>
            <person name="Kazmierczak K.M."/>
            <person name="Andrzejewski T.M."/>
            <person name="Davidsen T.M."/>
            <person name="Wayne K.J."/>
            <person name="Tettelin H."/>
            <person name="Glass J.I."/>
            <person name="Rusch D."/>
            <person name="Podicherti R."/>
            <person name="Tsui H.-C.T."/>
            <person name="Winkler M.E."/>
        </authorList>
    </citation>
    <scope>NUCLEOTIDE SEQUENCE</scope>
</reference>
<name>A0A382DFE7_9ZZZZ</name>
<gene>
    <name evidence="1" type="ORF">METZ01_LOCUS189245</name>
</gene>
<dbReference type="EMBL" id="UINC01038822">
    <property type="protein sequence ID" value="SVB36391.1"/>
    <property type="molecule type" value="Genomic_DNA"/>
</dbReference>
<dbReference type="Gene3D" id="1.25.40.10">
    <property type="entry name" value="Tetratricopeptide repeat domain"/>
    <property type="match status" value="5"/>
</dbReference>
<dbReference type="PROSITE" id="PS50005">
    <property type="entry name" value="TPR"/>
    <property type="match status" value="5"/>
</dbReference>
<organism evidence="1">
    <name type="scientific">marine metagenome</name>
    <dbReference type="NCBI Taxonomy" id="408172"/>
    <lineage>
        <taxon>unclassified sequences</taxon>
        <taxon>metagenomes</taxon>
        <taxon>ecological metagenomes</taxon>
    </lineage>
</organism>
<feature type="non-terminal residue" evidence="1">
    <location>
        <position position="1"/>
    </location>
</feature>
<sequence length="605" mass="67273">DPENELTKHNLSVIESTLRDNLPTPAKANSNPETAPVNEFLEQADFFQQAGNTKAALAELERALEEEPNNPRLIEALGSGLFQQEQFEEARRHFRHLIELQPRNAMAYTRLAMTSYVTDRYDEFESALGLAMEIDPESPEMLHFMGKENLDQDRYYDAGRIFGKLGELEPENIQNLLALAMCLYQGGQTEAAQDTYERALQLDPENQIAQSNLVAISEDVPFAETKTENQEDESTSQPLNPLLQEAQAALEQDEPQRAIALLENVLTQHPSETALLTALGNLYFSEGQLKEALEYFRRNSDLQPKEVAIQLQTATTALLAEDYETFENYMARAFELEPENPHGLKLLATANFKAEQYKEAADLYRQAIPGLPEDIEIVLALGVCFHNLDDKDTAESCFKRALEIDPYNSVAAENLKALANTTAQSETATHPNGRISADILNDILSQGQNKETDDLTNLPAVALVGNLDHAQELLGQGLHIESWQETLKAIEQRPFHPEAYLHLAETALKTGDTQQATKCLETLQVLTPSWEIPQQALKAINQQSPAQSSGIDWPALPENATGLRLSVCLIAKDEEKFLGNALQSIKDIDHQVVVVDTGSTDRTVA</sequence>
<feature type="non-terminal residue" evidence="1">
    <location>
        <position position="605"/>
    </location>
</feature>
<dbReference type="InterPro" id="IPR011990">
    <property type="entry name" value="TPR-like_helical_dom_sf"/>
</dbReference>
<dbReference type="Pfam" id="PF14559">
    <property type="entry name" value="TPR_19"/>
    <property type="match status" value="3"/>
</dbReference>
<dbReference type="PANTHER" id="PTHR12558">
    <property type="entry name" value="CELL DIVISION CYCLE 16,23,27"/>
    <property type="match status" value="1"/>
</dbReference>
<accession>A0A382DFE7</accession>
<dbReference type="AlphaFoldDB" id="A0A382DFE7"/>
<evidence type="ECO:0008006" key="2">
    <source>
        <dbReference type="Google" id="ProtNLM"/>
    </source>
</evidence>
<dbReference type="InterPro" id="IPR019734">
    <property type="entry name" value="TPR_rpt"/>
</dbReference>
<dbReference type="Gene3D" id="3.90.550.10">
    <property type="entry name" value="Spore Coat Polysaccharide Biosynthesis Protein SpsA, Chain A"/>
    <property type="match status" value="1"/>
</dbReference>
<dbReference type="SUPFAM" id="SSF53448">
    <property type="entry name" value="Nucleotide-diphospho-sugar transferases"/>
    <property type="match status" value="1"/>
</dbReference>